<evidence type="ECO:0000313" key="2">
    <source>
        <dbReference type="Proteomes" id="UP000886814"/>
    </source>
</evidence>
<dbReference type="Proteomes" id="UP000886814">
    <property type="component" value="Unassembled WGS sequence"/>
</dbReference>
<dbReference type="AlphaFoldDB" id="A0A9D1TEL2"/>
<dbReference type="EMBL" id="DXIQ01000003">
    <property type="protein sequence ID" value="HIV37472.1"/>
    <property type="molecule type" value="Genomic_DNA"/>
</dbReference>
<evidence type="ECO:0008006" key="3">
    <source>
        <dbReference type="Google" id="ProtNLM"/>
    </source>
</evidence>
<gene>
    <name evidence="1" type="ORF">H9747_00500</name>
</gene>
<reference evidence="1" key="2">
    <citation type="submission" date="2021-04" db="EMBL/GenBank/DDBJ databases">
        <authorList>
            <person name="Gilroy R."/>
        </authorList>
    </citation>
    <scope>NUCLEOTIDE SEQUENCE</scope>
    <source>
        <strain evidence="1">CHK195-9823</strain>
    </source>
</reference>
<evidence type="ECO:0000313" key="1">
    <source>
        <dbReference type="EMBL" id="HIV37472.1"/>
    </source>
</evidence>
<name>A0A9D1TEL2_9FIRM</name>
<reference evidence="1" key="1">
    <citation type="journal article" date="2021" name="PeerJ">
        <title>Extensive microbial diversity within the chicken gut microbiome revealed by metagenomics and culture.</title>
        <authorList>
            <person name="Gilroy R."/>
            <person name="Ravi A."/>
            <person name="Getino M."/>
            <person name="Pursley I."/>
            <person name="Horton D.L."/>
            <person name="Alikhan N.F."/>
            <person name="Baker D."/>
            <person name="Gharbi K."/>
            <person name="Hall N."/>
            <person name="Watson M."/>
            <person name="Adriaenssens E.M."/>
            <person name="Foster-Nyarko E."/>
            <person name="Jarju S."/>
            <person name="Secka A."/>
            <person name="Antonio M."/>
            <person name="Oren A."/>
            <person name="Chaudhuri R.R."/>
            <person name="La Ragione R."/>
            <person name="Hildebrand F."/>
            <person name="Pallen M.J."/>
        </authorList>
    </citation>
    <scope>NUCLEOTIDE SEQUENCE</scope>
    <source>
        <strain evidence="1">CHK195-9823</strain>
    </source>
</reference>
<sequence>MKETKCQESSKPLGQVEDEIMKTGAQFFGEELLKWLGIKEPVKRIAPTELVHLETGKMYQDFNYEMENGWWYHIEFESDPLTKADLRRFREYEAATSRTYGVEVLTCVICTANRKHILTEITEGINTYRVKLIQMKKKDGDKILRKIQKKKKLKRKDLIPVLLSPLMGGKSEIKTRILEGIKAVNREDKLISIEEAKKMEAMLYALANKLLSRADLEKIKEEVKMTILGEMLRDDFIEEGRQEGRQENQERYNRLILCLDKDGKTSLIVKAASDPQLLEKLFQEYGI</sequence>
<organism evidence="1 2">
    <name type="scientific">Candidatus Blautia stercorigallinarum</name>
    <dbReference type="NCBI Taxonomy" id="2838501"/>
    <lineage>
        <taxon>Bacteria</taxon>
        <taxon>Bacillati</taxon>
        <taxon>Bacillota</taxon>
        <taxon>Clostridia</taxon>
        <taxon>Lachnospirales</taxon>
        <taxon>Lachnospiraceae</taxon>
        <taxon>Blautia</taxon>
    </lineage>
</organism>
<proteinExistence type="predicted"/>
<protein>
    <recommendedName>
        <fullName evidence="3">DUF4351 domain-containing protein</fullName>
    </recommendedName>
</protein>
<accession>A0A9D1TEL2</accession>
<comment type="caution">
    <text evidence="1">The sequence shown here is derived from an EMBL/GenBank/DDBJ whole genome shotgun (WGS) entry which is preliminary data.</text>
</comment>